<name>A0A438K2M8_VITVI</name>
<dbReference type="PANTHER" id="PTHR11439:SF489">
    <property type="entry name" value="RNA-DIRECTED DNA POLYMERASE"/>
    <property type="match status" value="1"/>
</dbReference>
<gene>
    <name evidence="2" type="primary">RE2_98</name>
    <name evidence="2" type="ORF">CK203_008993</name>
</gene>
<evidence type="ECO:0000313" key="3">
    <source>
        <dbReference type="Proteomes" id="UP000288805"/>
    </source>
</evidence>
<sequence>MLGANAVSTPISSNMSLKLHDGALPTDPTKYRQVIASIQYLSLTRLDISFAVNKLSQFMHRLSITHWSAVKRIFGILKALFILAYFFESTRHSLSMPLQMLIRWETLMIALPHLPMSCFLGVTQLVGALRNKK</sequence>
<evidence type="ECO:0000256" key="1">
    <source>
        <dbReference type="SAM" id="Phobius"/>
    </source>
</evidence>
<protein>
    <submittedName>
        <fullName evidence="2">Retrovirus-related Pol polyprotein from transposon RE2</fullName>
    </submittedName>
</protein>
<dbReference type="PANTHER" id="PTHR11439">
    <property type="entry name" value="GAG-POL-RELATED RETROTRANSPOSON"/>
    <property type="match status" value="1"/>
</dbReference>
<proteinExistence type="predicted"/>
<dbReference type="Proteomes" id="UP000288805">
    <property type="component" value="Unassembled WGS sequence"/>
</dbReference>
<evidence type="ECO:0000313" key="2">
    <source>
        <dbReference type="EMBL" id="RVX15428.1"/>
    </source>
</evidence>
<keyword evidence="1" id="KW-0472">Membrane</keyword>
<dbReference type="EMBL" id="QGNW01000018">
    <property type="protein sequence ID" value="RVX15428.1"/>
    <property type="molecule type" value="Genomic_DNA"/>
</dbReference>
<comment type="caution">
    <text evidence="2">The sequence shown here is derived from an EMBL/GenBank/DDBJ whole genome shotgun (WGS) entry which is preliminary data.</text>
</comment>
<reference evidence="2 3" key="1">
    <citation type="journal article" date="2018" name="PLoS Genet.">
        <title>Population sequencing reveals clonal diversity and ancestral inbreeding in the grapevine cultivar Chardonnay.</title>
        <authorList>
            <person name="Roach M.J."/>
            <person name="Johnson D.L."/>
            <person name="Bohlmann J."/>
            <person name="van Vuuren H.J."/>
            <person name="Jones S.J."/>
            <person name="Pretorius I.S."/>
            <person name="Schmidt S.A."/>
            <person name="Borneman A.R."/>
        </authorList>
    </citation>
    <scope>NUCLEOTIDE SEQUENCE [LARGE SCALE GENOMIC DNA]</scope>
    <source>
        <strain evidence="3">cv. Chardonnay</strain>
        <tissue evidence="2">Leaf</tissue>
    </source>
</reference>
<accession>A0A438K2M8</accession>
<organism evidence="2 3">
    <name type="scientific">Vitis vinifera</name>
    <name type="common">Grape</name>
    <dbReference type="NCBI Taxonomy" id="29760"/>
    <lineage>
        <taxon>Eukaryota</taxon>
        <taxon>Viridiplantae</taxon>
        <taxon>Streptophyta</taxon>
        <taxon>Embryophyta</taxon>
        <taxon>Tracheophyta</taxon>
        <taxon>Spermatophyta</taxon>
        <taxon>Magnoliopsida</taxon>
        <taxon>eudicotyledons</taxon>
        <taxon>Gunneridae</taxon>
        <taxon>Pentapetalae</taxon>
        <taxon>rosids</taxon>
        <taxon>Vitales</taxon>
        <taxon>Vitaceae</taxon>
        <taxon>Viteae</taxon>
        <taxon>Vitis</taxon>
    </lineage>
</organism>
<feature type="transmembrane region" description="Helical" evidence="1">
    <location>
        <begin position="69"/>
        <end position="87"/>
    </location>
</feature>
<keyword evidence="1" id="KW-0812">Transmembrane</keyword>
<dbReference type="AlphaFoldDB" id="A0A438K2M8"/>
<feature type="transmembrane region" description="Helical" evidence="1">
    <location>
        <begin position="107"/>
        <end position="129"/>
    </location>
</feature>
<keyword evidence="1" id="KW-1133">Transmembrane helix</keyword>